<feature type="domain" description="CBM21" evidence="2">
    <location>
        <begin position="161"/>
        <end position="275"/>
    </location>
</feature>
<sequence>MTGDRQGMPTGAVVSLPDSPPISDDEDVREVKHGCQTENMESKQPREAMNRRPKQRVSPSLLATEASVSTTPSAESTLTSRDEKNDLGNMQRPKMVRKKSGELVRPALRRGSCQRSSSMPGTPTSPKAVHFDSDLEHVRHFSQVERPLAWETNMIKFPIETPARKALPVRLERVWLSTSQKFLHGSVAVLNLAFSKSVVCRFTFDYWKTASEIAAEYSAEILPRTAPEGHDQFIFTINLSDVAFLEARALYFCIRYNVDGKEFWDNNGGTNFQVDFRKKKLPINGKSGLHNSNSPSQSPRRHNSSTVSRRLPLPTQDDFNDNSGVMFNRPIHDYLDEPPALRFKSSQSDINLPRHNPTNRLSSPSGQAFAKRYDFGASLSAAVRASKDIGRNNKCEGLYMKSGQEVSLVPVSSATVSAATSLANPKSPFTTINAM</sequence>
<evidence type="ECO:0000313" key="4">
    <source>
        <dbReference type="Proteomes" id="UP001642406"/>
    </source>
</evidence>
<feature type="region of interest" description="Disordered" evidence="1">
    <location>
        <begin position="284"/>
        <end position="323"/>
    </location>
</feature>
<feature type="compositionally biased region" description="Basic and acidic residues" evidence="1">
    <location>
        <begin position="29"/>
        <end position="50"/>
    </location>
</feature>
<comment type="caution">
    <text evidence="3">The sequence shown here is derived from an EMBL/GenBank/DDBJ whole genome shotgun (WGS) entry which is preliminary data.</text>
</comment>
<feature type="region of interest" description="Disordered" evidence="1">
    <location>
        <begin position="1"/>
        <end position="102"/>
    </location>
</feature>
<organism evidence="3 4">
    <name type="scientific">Sporothrix bragantina</name>
    <dbReference type="NCBI Taxonomy" id="671064"/>
    <lineage>
        <taxon>Eukaryota</taxon>
        <taxon>Fungi</taxon>
        <taxon>Dikarya</taxon>
        <taxon>Ascomycota</taxon>
        <taxon>Pezizomycotina</taxon>
        <taxon>Sordariomycetes</taxon>
        <taxon>Sordariomycetidae</taxon>
        <taxon>Ophiostomatales</taxon>
        <taxon>Ophiostomataceae</taxon>
        <taxon>Sporothrix</taxon>
    </lineage>
</organism>
<proteinExistence type="predicted"/>
<dbReference type="EMBL" id="CAWUHC010000010">
    <property type="protein sequence ID" value="CAK7213557.1"/>
    <property type="molecule type" value="Genomic_DNA"/>
</dbReference>
<evidence type="ECO:0000313" key="3">
    <source>
        <dbReference type="EMBL" id="CAK7213557.1"/>
    </source>
</evidence>
<keyword evidence="4" id="KW-1185">Reference proteome</keyword>
<name>A0ABP0B252_9PEZI</name>
<dbReference type="InterPro" id="IPR050782">
    <property type="entry name" value="PP1_regulatory_subunit_3"/>
</dbReference>
<gene>
    <name evidence="3" type="ORF">SBRCBS47491_001842</name>
</gene>
<dbReference type="InterPro" id="IPR005036">
    <property type="entry name" value="CBM21_dom"/>
</dbReference>
<dbReference type="PANTHER" id="PTHR12307:SF36">
    <property type="entry name" value="GLYCOGEN-BINDING SUBUNIT 76A"/>
    <property type="match status" value="1"/>
</dbReference>
<evidence type="ECO:0000256" key="1">
    <source>
        <dbReference type="SAM" id="MobiDB-lite"/>
    </source>
</evidence>
<feature type="region of interest" description="Disordered" evidence="1">
    <location>
        <begin position="347"/>
        <end position="366"/>
    </location>
</feature>
<dbReference type="Pfam" id="PF03370">
    <property type="entry name" value="CBM_21"/>
    <property type="match status" value="1"/>
</dbReference>
<reference evidence="3 4" key="1">
    <citation type="submission" date="2024-01" db="EMBL/GenBank/DDBJ databases">
        <authorList>
            <person name="Allen C."/>
            <person name="Tagirdzhanova G."/>
        </authorList>
    </citation>
    <scope>NUCLEOTIDE SEQUENCE [LARGE SCALE GENOMIC DNA]</scope>
</reference>
<feature type="compositionally biased region" description="Polar residues" evidence="1">
    <location>
        <begin position="289"/>
        <end position="308"/>
    </location>
</feature>
<dbReference type="Gene3D" id="2.60.40.2440">
    <property type="entry name" value="Carbohydrate binding type-21 domain"/>
    <property type="match status" value="1"/>
</dbReference>
<dbReference type="Proteomes" id="UP001642406">
    <property type="component" value="Unassembled WGS sequence"/>
</dbReference>
<dbReference type="PANTHER" id="PTHR12307">
    <property type="entry name" value="PROTEIN PHOSPHATASE 1 REGULATORY SUBUNIT"/>
    <property type="match status" value="1"/>
</dbReference>
<protein>
    <recommendedName>
        <fullName evidence="2">CBM21 domain-containing protein</fullName>
    </recommendedName>
</protein>
<evidence type="ECO:0000259" key="2">
    <source>
        <dbReference type="PROSITE" id="PS51159"/>
    </source>
</evidence>
<accession>A0ABP0B252</accession>
<dbReference type="InterPro" id="IPR038175">
    <property type="entry name" value="CBM21_dom_sf"/>
</dbReference>
<feature type="compositionally biased region" description="Polar residues" evidence="1">
    <location>
        <begin position="66"/>
        <end position="79"/>
    </location>
</feature>
<dbReference type="PROSITE" id="PS51159">
    <property type="entry name" value="CBM21"/>
    <property type="match status" value="1"/>
</dbReference>